<accession>A0A9P4N4A3</accession>
<evidence type="ECO:0000313" key="3">
    <source>
        <dbReference type="EMBL" id="KAF2258041.1"/>
    </source>
</evidence>
<evidence type="ECO:0000256" key="1">
    <source>
        <dbReference type="SAM" id="MobiDB-lite"/>
    </source>
</evidence>
<dbReference type="AlphaFoldDB" id="A0A9P4N4A3"/>
<dbReference type="PANTHER" id="PTHR42470">
    <property type="entry name" value="VAST DOMAIN-CONTAINING PROTEIN"/>
    <property type="match status" value="1"/>
</dbReference>
<feature type="region of interest" description="Disordered" evidence="1">
    <location>
        <begin position="153"/>
        <end position="192"/>
    </location>
</feature>
<feature type="region of interest" description="Disordered" evidence="1">
    <location>
        <begin position="494"/>
        <end position="549"/>
    </location>
</feature>
<name>A0A9P4N4A3_9PLEO</name>
<comment type="caution">
    <text evidence="3">The sequence shown here is derived from an EMBL/GenBank/DDBJ whole genome shotgun (WGS) entry which is preliminary data.</text>
</comment>
<dbReference type="PANTHER" id="PTHR42470:SF2">
    <property type="match status" value="1"/>
</dbReference>
<dbReference type="OrthoDB" id="5132737at2759"/>
<organism evidence="3 4">
    <name type="scientific">Lojkania enalia</name>
    <dbReference type="NCBI Taxonomy" id="147567"/>
    <lineage>
        <taxon>Eukaryota</taxon>
        <taxon>Fungi</taxon>
        <taxon>Dikarya</taxon>
        <taxon>Ascomycota</taxon>
        <taxon>Pezizomycotina</taxon>
        <taxon>Dothideomycetes</taxon>
        <taxon>Pleosporomycetidae</taxon>
        <taxon>Pleosporales</taxon>
        <taxon>Pleosporales incertae sedis</taxon>
        <taxon>Lojkania</taxon>
    </lineage>
</organism>
<feature type="compositionally biased region" description="Basic residues" evidence="1">
    <location>
        <begin position="153"/>
        <end position="164"/>
    </location>
</feature>
<feature type="compositionally biased region" description="Basic residues" evidence="1">
    <location>
        <begin position="14"/>
        <end position="24"/>
    </location>
</feature>
<evidence type="ECO:0000313" key="4">
    <source>
        <dbReference type="Proteomes" id="UP000800093"/>
    </source>
</evidence>
<feature type="compositionally biased region" description="Polar residues" evidence="1">
    <location>
        <begin position="167"/>
        <end position="179"/>
    </location>
</feature>
<keyword evidence="4" id="KW-1185">Reference proteome</keyword>
<feature type="domain" description="DUF7924" evidence="2">
    <location>
        <begin position="246"/>
        <end position="470"/>
    </location>
</feature>
<proteinExistence type="predicted"/>
<protein>
    <recommendedName>
        <fullName evidence="2">DUF7924 domain-containing protein</fullName>
    </recommendedName>
</protein>
<sequence>MASYREKLAAQKDRRQRSVHKGKHPQGVSKANPQRHVRRSTRLNPEYSENTEHQHPLPANKTLCKEGRLTASPSKDRKRSREVENPLDDDHLTAPLRKRPRTSPDFTVERPSDQEVLFCGRSTQIDPIDHWRKEQTWPKEYFELDTMSHLLARRKSTPSLRRKRSESGSLATGSNTPSDQKPREEKTAPYQDPRYKTVLETKGSFMRNYIGTNEEGIKEDSKRLWQTLLGTEQNIPQASLFDDDIFSKTCDMIDSRNEAKVIQDISRLLVPSAQALATRSARLECLIESVNEGWNNAFPLTGTRPQPDYSVGFKREAFTGDQLDKLSPFIGDFIAGDQSFFMATYYMYFPFLTCEVKCGAAALDVADRQNAHSMTLAVRAIVELFRLVKREQELHQQILAFSISHDHRSVRIYGHYPVIDGSQTTFYRHPIHTFDFTALEGKDKWTAYKFTKNVYDTWMPTHLDRIRSVINELPSDFDFEVPLLPEESGLSQDLESHHLSRSFTEPGSLPVEHGSQSGIVDVGDVTPDTSFTGQGASKKPRRNVVNSKR</sequence>
<feature type="region of interest" description="Disordered" evidence="1">
    <location>
        <begin position="1"/>
        <end position="114"/>
    </location>
</feature>
<reference evidence="4" key="1">
    <citation type="journal article" date="2020" name="Stud. Mycol.">
        <title>101 Dothideomycetes genomes: A test case for predicting lifestyles and emergence of pathogens.</title>
        <authorList>
            <person name="Haridas S."/>
            <person name="Albert R."/>
            <person name="Binder M."/>
            <person name="Bloem J."/>
            <person name="LaButti K."/>
            <person name="Salamov A."/>
            <person name="Andreopoulos B."/>
            <person name="Baker S."/>
            <person name="Barry K."/>
            <person name="Bills G."/>
            <person name="Bluhm B."/>
            <person name="Cannon C."/>
            <person name="Castanera R."/>
            <person name="Culley D."/>
            <person name="Daum C."/>
            <person name="Ezra D."/>
            <person name="Gonzalez J."/>
            <person name="Henrissat B."/>
            <person name="Kuo A."/>
            <person name="Liang C."/>
            <person name="Lipzen A."/>
            <person name="Lutzoni F."/>
            <person name="Magnuson J."/>
            <person name="Mondo S."/>
            <person name="Nolan M."/>
            <person name="Ohm R."/>
            <person name="Pangilinan J."/>
            <person name="Park H.-J."/>
            <person name="Ramirez L."/>
            <person name="Alfaro M."/>
            <person name="Sun H."/>
            <person name="Tritt A."/>
            <person name="Yoshinaga Y."/>
            <person name="Zwiers L.-H."/>
            <person name="Turgeon B."/>
            <person name="Goodwin S."/>
            <person name="Spatafora J."/>
            <person name="Crous P."/>
            <person name="Grigoriev I."/>
        </authorList>
    </citation>
    <scope>NUCLEOTIDE SEQUENCE [LARGE SCALE GENOMIC DNA]</scope>
    <source>
        <strain evidence="4">CBS 304.66</strain>
    </source>
</reference>
<gene>
    <name evidence="3" type="ORF">CC78DRAFT_587613</name>
</gene>
<dbReference type="EMBL" id="ML986794">
    <property type="protein sequence ID" value="KAF2258041.1"/>
    <property type="molecule type" value="Genomic_DNA"/>
</dbReference>
<feature type="compositionally biased region" description="Basic and acidic residues" evidence="1">
    <location>
        <begin position="1"/>
        <end position="13"/>
    </location>
</feature>
<feature type="compositionally biased region" description="Basic and acidic residues" evidence="1">
    <location>
        <begin position="180"/>
        <end position="192"/>
    </location>
</feature>
<dbReference type="InterPro" id="IPR057684">
    <property type="entry name" value="DUF7924"/>
</dbReference>
<dbReference type="Proteomes" id="UP000800093">
    <property type="component" value="Unassembled WGS sequence"/>
</dbReference>
<feature type="compositionally biased region" description="Basic residues" evidence="1">
    <location>
        <begin position="538"/>
        <end position="549"/>
    </location>
</feature>
<feature type="compositionally biased region" description="Basic and acidic residues" evidence="1">
    <location>
        <begin position="79"/>
        <end position="92"/>
    </location>
</feature>
<evidence type="ECO:0000259" key="2">
    <source>
        <dbReference type="Pfam" id="PF25545"/>
    </source>
</evidence>
<dbReference type="Pfam" id="PF25545">
    <property type="entry name" value="DUF7924"/>
    <property type="match status" value="1"/>
</dbReference>